<feature type="region of interest" description="Disordered" evidence="1">
    <location>
        <begin position="105"/>
        <end position="124"/>
    </location>
</feature>
<dbReference type="AlphaFoldDB" id="A0A9J6DI75"/>
<proteinExistence type="predicted"/>
<evidence type="ECO:0000313" key="2">
    <source>
        <dbReference type="EMBL" id="KAH8021924.1"/>
    </source>
</evidence>
<organism evidence="2 3">
    <name type="scientific">Rhipicephalus microplus</name>
    <name type="common">Cattle tick</name>
    <name type="synonym">Boophilus microplus</name>
    <dbReference type="NCBI Taxonomy" id="6941"/>
    <lineage>
        <taxon>Eukaryota</taxon>
        <taxon>Metazoa</taxon>
        <taxon>Ecdysozoa</taxon>
        <taxon>Arthropoda</taxon>
        <taxon>Chelicerata</taxon>
        <taxon>Arachnida</taxon>
        <taxon>Acari</taxon>
        <taxon>Parasitiformes</taxon>
        <taxon>Ixodida</taxon>
        <taxon>Ixodoidea</taxon>
        <taxon>Ixodidae</taxon>
        <taxon>Rhipicephalinae</taxon>
        <taxon>Rhipicephalus</taxon>
        <taxon>Boophilus</taxon>
    </lineage>
</organism>
<dbReference type="EMBL" id="JABSTU010000009">
    <property type="protein sequence ID" value="KAH8021924.1"/>
    <property type="molecule type" value="Genomic_DNA"/>
</dbReference>
<comment type="caution">
    <text evidence="2">The sequence shown here is derived from an EMBL/GenBank/DDBJ whole genome shotgun (WGS) entry which is preliminary data.</text>
</comment>
<accession>A0A9J6DI75</accession>
<dbReference type="Proteomes" id="UP000821866">
    <property type="component" value="Chromosome 7"/>
</dbReference>
<gene>
    <name evidence="2" type="ORF">HPB51_018773</name>
</gene>
<sequence length="242" mass="26454">MPPSDLSSAEAMLQPPAERLVPVGGSRKEMPCSLFRGGSVDGEVFLFDLPSTLFLSFRHHHRTLPHTHYHQSASWWAARHGKKPVRENETAGGETRAKLPLAGATHTSLRSTANPPRGWPSPRAHARPGVNEAGAAVIHIAASVPFHSPCRTERGPRQPATARKNRLAAARQVHFFPTSGRTRPYCFRTTFLFFPVSLLLHRAPKTRTPGGALFFLPAPRPQRFGHLASSSDAPAHTVSAKL</sequence>
<evidence type="ECO:0000256" key="1">
    <source>
        <dbReference type="SAM" id="MobiDB-lite"/>
    </source>
</evidence>
<protein>
    <submittedName>
        <fullName evidence="2">Uncharacterized protein</fullName>
    </submittedName>
</protein>
<evidence type="ECO:0000313" key="3">
    <source>
        <dbReference type="Proteomes" id="UP000821866"/>
    </source>
</evidence>
<name>A0A9J6DI75_RHIMP</name>
<reference evidence="2" key="2">
    <citation type="submission" date="2021-09" db="EMBL/GenBank/DDBJ databases">
        <authorList>
            <person name="Jia N."/>
            <person name="Wang J."/>
            <person name="Shi W."/>
            <person name="Du L."/>
            <person name="Sun Y."/>
            <person name="Zhan W."/>
            <person name="Jiang J."/>
            <person name="Wang Q."/>
            <person name="Zhang B."/>
            <person name="Ji P."/>
            <person name="Sakyi L.B."/>
            <person name="Cui X."/>
            <person name="Yuan T."/>
            <person name="Jiang B."/>
            <person name="Yang W."/>
            <person name="Lam T.T.-Y."/>
            <person name="Chang Q."/>
            <person name="Ding S."/>
            <person name="Wang X."/>
            <person name="Zhu J."/>
            <person name="Ruan X."/>
            <person name="Zhao L."/>
            <person name="Wei J."/>
            <person name="Que T."/>
            <person name="Du C."/>
            <person name="Cheng J."/>
            <person name="Dai P."/>
            <person name="Han X."/>
            <person name="Huang E."/>
            <person name="Gao Y."/>
            <person name="Liu J."/>
            <person name="Shao H."/>
            <person name="Ye R."/>
            <person name="Li L."/>
            <person name="Wei W."/>
            <person name="Wang X."/>
            <person name="Wang C."/>
            <person name="Huo Q."/>
            <person name="Li W."/>
            <person name="Guo W."/>
            <person name="Chen H."/>
            <person name="Chen S."/>
            <person name="Zhou L."/>
            <person name="Zhou L."/>
            <person name="Ni X."/>
            <person name="Tian J."/>
            <person name="Zhou Y."/>
            <person name="Sheng Y."/>
            <person name="Liu T."/>
            <person name="Pan Y."/>
            <person name="Xia L."/>
            <person name="Li J."/>
            <person name="Zhao F."/>
            <person name="Cao W."/>
        </authorList>
    </citation>
    <scope>NUCLEOTIDE SEQUENCE</scope>
    <source>
        <strain evidence="2">Rmic-2018</strain>
        <tissue evidence="2">Larvae</tissue>
    </source>
</reference>
<keyword evidence="3" id="KW-1185">Reference proteome</keyword>
<feature type="compositionally biased region" description="Polar residues" evidence="1">
    <location>
        <begin position="105"/>
        <end position="114"/>
    </location>
</feature>
<reference evidence="2" key="1">
    <citation type="journal article" date="2020" name="Cell">
        <title>Large-Scale Comparative Analyses of Tick Genomes Elucidate Their Genetic Diversity and Vector Capacities.</title>
        <authorList>
            <consortium name="Tick Genome and Microbiome Consortium (TIGMIC)"/>
            <person name="Jia N."/>
            <person name="Wang J."/>
            <person name="Shi W."/>
            <person name="Du L."/>
            <person name="Sun Y."/>
            <person name="Zhan W."/>
            <person name="Jiang J.F."/>
            <person name="Wang Q."/>
            <person name="Zhang B."/>
            <person name="Ji P."/>
            <person name="Bell-Sakyi L."/>
            <person name="Cui X.M."/>
            <person name="Yuan T.T."/>
            <person name="Jiang B.G."/>
            <person name="Yang W.F."/>
            <person name="Lam T.T."/>
            <person name="Chang Q.C."/>
            <person name="Ding S.J."/>
            <person name="Wang X.J."/>
            <person name="Zhu J.G."/>
            <person name="Ruan X.D."/>
            <person name="Zhao L."/>
            <person name="Wei J.T."/>
            <person name="Ye R.Z."/>
            <person name="Que T.C."/>
            <person name="Du C.H."/>
            <person name="Zhou Y.H."/>
            <person name="Cheng J.X."/>
            <person name="Dai P.F."/>
            <person name="Guo W.B."/>
            <person name="Han X.H."/>
            <person name="Huang E.J."/>
            <person name="Li L.F."/>
            <person name="Wei W."/>
            <person name="Gao Y.C."/>
            <person name="Liu J.Z."/>
            <person name="Shao H.Z."/>
            <person name="Wang X."/>
            <person name="Wang C.C."/>
            <person name="Yang T.C."/>
            <person name="Huo Q.B."/>
            <person name="Li W."/>
            <person name="Chen H.Y."/>
            <person name="Chen S.E."/>
            <person name="Zhou L.G."/>
            <person name="Ni X.B."/>
            <person name="Tian J.H."/>
            <person name="Sheng Y."/>
            <person name="Liu T."/>
            <person name="Pan Y.S."/>
            <person name="Xia L.Y."/>
            <person name="Li J."/>
            <person name="Zhao F."/>
            <person name="Cao W.C."/>
        </authorList>
    </citation>
    <scope>NUCLEOTIDE SEQUENCE</scope>
    <source>
        <strain evidence="2">Rmic-2018</strain>
    </source>
</reference>